<gene>
    <name evidence="1" type="ORF">E5222_04090</name>
</gene>
<dbReference type="RefSeq" id="WP_136692427.1">
    <property type="nucleotide sequence ID" value="NZ_SSHH01000001.1"/>
</dbReference>
<dbReference type="Proteomes" id="UP000309389">
    <property type="component" value="Unassembled WGS sequence"/>
</dbReference>
<dbReference type="AlphaFoldDB" id="A0A4T3F4D4"/>
<proteinExistence type="predicted"/>
<protein>
    <submittedName>
        <fullName evidence="1">Uncharacterized protein</fullName>
    </submittedName>
</protein>
<evidence type="ECO:0000313" key="1">
    <source>
        <dbReference type="EMBL" id="TIX51641.1"/>
    </source>
</evidence>
<comment type="caution">
    <text evidence="1">The sequence shown here is derived from an EMBL/GenBank/DDBJ whole genome shotgun (WGS) entry which is preliminary data.</text>
</comment>
<organism evidence="1 2">
    <name type="scientific">Alteraurantiacibacter aquimixticola</name>
    <dbReference type="NCBI Taxonomy" id="2489173"/>
    <lineage>
        <taxon>Bacteria</taxon>
        <taxon>Pseudomonadati</taxon>
        <taxon>Pseudomonadota</taxon>
        <taxon>Alphaproteobacteria</taxon>
        <taxon>Sphingomonadales</taxon>
        <taxon>Erythrobacteraceae</taxon>
        <taxon>Alteraurantiacibacter</taxon>
    </lineage>
</organism>
<evidence type="ECO:0000313" key="2">
    <source>
        <dbReference type="Proteomes" id="UP000309389"/>
    </source>
</evidence>
<keyword evidence="2" id="KW-1185">Reference proteome</keyword>
<dbReference type="EMBL" id="SSHH01000001">
    <property type="protein sequence ID" value="TIX51641.1"/>
    <property type="molecule type" value="Genomic_DNA"/>
</dbReference>
<accession>A0A4T3F4D4</accession>
<dbReference type="OrthoDB" id="7343596at2"/>
<sequence>MTATDIIAFEDTAFGELDAAHRLRNAVLKEALPKPGTFGFRGDIALAFQDQVADEARPPAYSIEQVLAVADAASGKIPLLAGYLHDFTWLKDVGEVLEDYLSPEGTYVFFVNNIDFLKKYRVPLSGSLMAYVLPLDESTVWKEVLELVGIEKNDIKKLGAAEKLEYVMDAVAKFEATYPELSYEDGLSVMEPVRNRNENRPV</sequence>
<reference evidence="1 2" key="1">
    <citation type="submission" date="2019-04" db="EMBL/GenBank/DDBJ databases">
        <title>Altererythrobacter aquimixticola sp. nov., isolated from sediment of junction between the ocean and a freshwater spring.</title>
        <authorList>
            <person name="Yoon J.-H."/>
        </authorList>
    </citation>
    <scope>NUCLEOTIDE SEQUENCE [LARGE SCALE GENOMIC DNA]</scope>
    <source>
        <strain evidence="1 2">SSKS-13</strain>
    </source>
</reference>
<name>A0A4T3F4D4_9SPHN</name>